<evidence type="ECO:0000313" key="3">
    <source>
        <dbReference type="Proteomes" id="UP000274350"/>
    </source>
</evidence>
<dbReference type="KEGG" id="upi:EJG51_013905"/>
<evidence type="ECO:0000259" key="1">
    <source>
        <dbReference type="Pfam" id="PF13276"/>
    </source>
</evidence>
<sequence>MQELRQQYPIAGLLKLAGLARSTFYYQQKALLAADKYADLKGRIRSIYARHKGRYGYRRITATIQKMGTLVKPQDSAEIDDVARTQVTGQNQKIPFLQGRRGLCCAQYFTTSVRGTRAESEVGNGCDGI</sequence>
<dbReference type="EMBL" id="CP051152">
    <property type="protein sequence ID" value="QJQ06757.1"/>
    <property type="molecule type" value="Genomic_DNA"/>
</dbReference>
<feature type="domain" description="HTH-like" evidence="1">
    <location>
        <begin position="39"/>
        <end position="69"/>
    </location>
</feature>
<name>A0A6M4A879_9BURK</name>
<keyword evidence="3" id="KW-1185">Reference proteome</keyword>
<dbReference type="AlphaFoldDB" id="A0A6M4A879"/>
<protein>
    <submittedName>
        <fullName evidence="2">Transposase</fullName>
    </submittedName>
</protein>
<gene>
    <name evidence="2" type="ORF">EJG51_013905</name>
</gene>
<dbReference type="Pfam" id="PF13276">
    <property type="entry name" value="HTH_21"/>
    <property type="match status" value="1"/>
</dbReference>
<evidence type="ECO:0000313" key="2">
    <source>
        <dbReference type="EMBL" id="QJQ06757.1"/>
    </source>
</evidence>
<proteinExistence type="predicted"/>
<reference evidence="2 3" key="1">
    <citation type="journal article" date="2019" name="Int. J. Syst. Evol. Microbiol.">
        <title>Undibacterium piscinae sp. nov., isolated from Korean shiner intestine.</title>
        <authorList>
            <person name="Lee S.Y."/>
            <person name="Kang W."/>
            <person name="Kim P.S."/>
            <person name="Kim H.S."/>
            <person name="Sung H."/>
            <person name="Shin N.R."/>
            <person name="Whon T.W."/>
            <person name="Yun J.H."/>
            <person name="Lee J.Y."/>
            <person name="Lee J.Y."/>
            <person name="Jung M.J."/>
            <person name="Jeong Y.S."/>
            <person name="Tak E.J."/>
            <person name="Han J.E."/>
            <person name="Hyun D.W."/>
            <person name="Kang M.S."/>
            <person name="Lee K.E."/>
            <person name="Lee B.H."/>
            <person name="Bae J.W."/>
        </authorList>
    </citation>
    <scope>NUCLEOTIDE SEQUENCE [LARGE SCALE GENOMIC DNA]</scope>
    <source>
        <strain evidence="2 3">S11R28</strain>
    </source>
</reference>
<accession>A0A6M4A879</accession>
<dbReference type="InterPro" id="IPR025948">
    <property type="entry name" value="HTH-like_dom"/>
</dbReference>
<organism evidence="2 3">
    <name type="scientific">Undibacterium piscinae</name>
    <dbReference type="NCBI Taxonomy" id="2495591"/>
    <lineage>
        <taxon>Bacteria</taxon>
        <taxon>Pseudomonadati</taxon>
        <taxon>Pseudomonadota</taxon>
        <taxon>Betaproteobacteria</taxon>
        <taxon>Burkholderiales</taxon>
        <taxon>Oxalobacteraceae</taxon>
        <taxon>Undibacterium</taxon>
    </lineage>
</organism>
<dbReference type="Proteomes" id="UP000274350">
    <property type="component" value="Chromosome"/>
</dbReference>